<name>A0ABS6D230_9FIRM</name>
<feature type="transmembrane region" description="Helical" evidence="6">
    <location>
        <begin position="124"/>
        <end position="147"/>
    </location>
</feature>
<dbReference type="Proteomes" id="UP000723714">
    <property type="component" value="Unassembled WGS sequence"/>
</dbReference>
<keyword evidence="2" id="KW-1003">Cell membrane</keyword>
<dbReference type="Pfam" id="PF01943">
    <property type="entry name" value="Polysacc_synt"/>
    <property type="match status" value="1"/>
</dbReference>
<feature type="transmembrane region" description="Helical" evidence="6">
    <location>
        <begin position="12"/>
        <end position="31"/>
    </location>
</feature>
<dbReference type="PIRSF" id="PIRSF038958">
    <property type="entry name" value="PG_synth_SpoVB"/>
    <property type="match status" value="1"/>
</dbReference>
<keyword evidence="4 6" id="KW-1133">Transmembrane helix</keyword>
<evidence type="ECO:0000256" key="4">
    <source>
        <dbReference type="ARBA" id="ARBA00022989"/>
    </source>
</evidence>
<evidence type="ECO:0000256" key="2">
    <source>
        <dbReference type="ARBA" id="ARBA00022475"/>
    </source>
</evidence>
<dbReference type="InterPro" id="IPR024923">
    <property type="entry name" value="PG_synth_SpoVB"/>
</dbReference>
<dbReference type="InterPro" id="IPR050833">
    <property type="entry name" value="Poly_Biosynth_Transport"/>
</dbReference>
<dbReference type="InterPro" id="IPR002797">
    <property type="entry name" value="Polysacc_synth"/>
</dbReference>
<accession>A0ABS6D230</accession>
<keyword evidence="8" id="KW-1185">Reference proteome</keyword>
<keyword evidence="5 6" id="KW-0472">Membrane</keyword>
<dbReference type="EMBL" id="JABACJ020000005">
    <property type="protein sequence ID" value="MBU3875558.1"/>
    <property type="molecule type" value="Genomic_DNA"/>
</dbReference>
<evidence type="ECO:0000313" key="8">
    <source>
        <dbReference type="Proteomes" id="UP000723714"/>
    </source>
</evidence>
<reference evidence="7 8" key="1">
    <citation type="submission" date="2021-06" db="EMBL/GenBank/DDBJ databases">
        <title>Faecalicatena sp. nov. isolated from porcine feces.</title>
        <authorList>
            <person name="Oh B.S."/>
            <person name="Lee J.H."/>
        </authorList>
    </citation>
    <scope>NUCLEOTIDE SEQUENCE [LARGE SCALE GENOMIC DNA]</scope>
    <source>
        <strain evidence="7 8">AGMB00832</strain>
    </source>
</reference>
<keyword evidence="3 6" id="KW-0812">Transmembrane</keyword>
<feature type="transmembrane region" description="Helical" evidence="6">
    <location>
        <begin position="357"/>
        <end position="381"/>
    </location>
</feature>
<evidence type="ECO:0000256" key="5">
    <source>
        <dbReference type="ARBA" id="ARBA00023136"/>
    </source>
</evidence>
<feature type="transmembrane region" description="Helical" evidence="6">
    <location>
        <begin position="388"/>
        <end position="408"/>
    </location>
</feature>
<evidence type="ECO:0000256" key="3">
    <source>
        <dbReference type="ARBA" id="ARBA00022692"/>
    </source>
</evidence>
<sequence>MSRKQTIIRGTFILTATGFLCRFMGFFYRMFLSHTFGEEGVGLYQLIFPVYSLCFSLTAAGLETAISRTVAQKISLGRKKEAREILLLGLILSFLLSCFCLLFLQENAAYISERFLGDPRCEPLLIPLSYALPFAAIHSCICGYCYGRKETKIPAVSQLVEQVTRIIAVYVFYMILIKKGEDAPITIAVLGLVMGEMTSALYTAKSLTSHARSIGRMQIKCRDFSARFRELIPLSLPLTANRILITLLQSIEAISIPARLQMHDHTTSEALSIYGVLTGMALPCILFPSAITSSISIMLMPTVAEIQTTDNRHEMLDIIKKVAGSCFILGLACCLCFLLLGSWIGSVLFDSATAGKFIMTLAWMCPFLYTNSALLSVINGLGKTTSTFLINSFGLVIRIASVFIAIPLFGIQGYLWGMLVSQLLVSLCAGGILKHELLRG</sequence>
<organism evidence="7 8">
    <name type="scientific">Faecalicatena faecalis</name>
    <dbReference type="NCBI Taxonomy" id="2726362"/>
    <lineage>
        <taxon>Bacteria</taxon>
        <taxon>Bacillati</taxon>
        <taxon>Bacillota</taxon>
        <taxon>Clostridia</taxon>
        <taxon>Lachnospirales</taxon>
        <taxon>Lachnospiraceae</taxon>
        <taxon>Faecalicatena</taxon>
    </lineage>
</organism>
<comment type="subcellular location">
    <subcellularLocation>
        <location evidence="1">Cell membrane</location>
        <topology evidence="1">Multi-pass membrane protein</topology>
    </subcellularLocation>
</comment>
<proteinExistence type="predicted"/>
<dbReference type="CDD" id="cd13124">
    <property type="entry name" value="MATE_SpoVB_like"/>
    <property type="match status" value="1"/>
</dbReference>
<feature type="transmembrane region" description="Helical" evidence="6">
    <location>
        <begin position="183"/>
        <end position="204"/>
    </location>
</feature>
<evidence type="ECO:0000256" key="6">
    <source>
        <dbReference type="SAM" id="Phobius"/>
    </source>
</evidence>
<feature type="transmembrane region" description="Helical" evidence="6">
    <location>
        <begin position="414"/>
        <end position="433"/>
    </location>
</feature>
<feature type="transmembrane region" description="Helical" evidence="6">
    <location>
        <begin position="43"/>
        <end position="65"/>
    </location>
</feature>
<feature type="transmembrane region" description="Helical" evidence="6">
    <location>
        <begin position="85"/>
        <end position="104"/>
    </location>
</feature>
<comment type="caution">
    <text evidence="7">The sequence shown here is derived from an EMBL/GenBank/DDBJ whole genome shotgun (WGS) entry which is preliminary data.</text>
</comment>
<evidence type="ECO:0000313" key="7">
    <source>
        <dbReference type="EMBL" id="MBU3875558.1"/>
    </source>
</evidence>
<feature type="transmembrane region" description="Helical" evidence="6">
    <location>
        <begin position="159"/>
        <end position="177"/>
    </location>
</feature>
<gene>
    <name evidence="7" type="ORF">HGO97_007005</name>
</gene>
<evidence type="ECO:0000256" key="1">
    <source>
        <dbReference type="ARBA" id="ARBA00004651"/>
    </source>
</evidence>
<dbReference type="RefSeq" id="WP_216240607.1">
    <property type="nucleotide sequence ID" value="NZ_JABACJ020000005.1"/>
</dbReference>
<dbReference type="PANTHER" id="PTHR30250:SF21">
    <property type="entry name" value="LIPID II FLIPPASE MURJ"/>
    <property type="match status" value="1"/>
</dbReference>
<feature type="transmembrane region" description="Helical" evidence="6">
    <location>
        <begin position="322"/>
        <end position="345"/>
    </location>
</feature>
<dbReference type="PANTHER" id="PTHR30250">
    <property type="entry name" value="PST FAMILY PREDICTED COLANIC ACID TRANSPORTER"/>
    <property type="match status" value="1"/>
</dbReference>
<protein>
    <submittedName>
        <fullName evidence="7">Polysaccharide biosynthesis protein</fullName>
    </submittedName>
</protein>